<feature type="compositionally biased region" description="Low complexity" evidence="1">
    <location>
        <begin position="775"/>
        <end position="788"/>
    </location>
</feature>
<gene>
    <name evidence="2" type="ORF">R3P38DRAFT_3190020</name>
</gene>
<comment type="caution">
    <text evidence="2">The sequence shown here is derived from an EMBL/GenBank/DDBJ whole genome shotgun (WGS) entry which is preliminary data.</text>
</comment>
<feature type="compositionally biased region" description="Low complexity" evidence="1">
    <location>
        <begin position="882"/>
        <end position="896"/>
    </location>
</feature>
<dbReference type="AlphaFoldDB" id="A0AAW0BNY4"/>
<reference evidence="2 3" key="1">
    <citation type="journal article" date="2024" name="J Genomics">
        <title>Draft genome sequencing and assembly of Favolaschia claudopus CIRM-BRFM 2984 isolated from oak limbs.</title>
        <authorList>
            <person name="Navarro D."/>
            <person name="Drula E."/>
            <person name="Chaduli D."/>
            <person name="Cazenave R."/>
            <person name="Ahrendt S."/>
            <person name="Wang J."/>
            <person name="Lipzen A."/>
            <person name="Daum C."/>
            <person name="Barry K."/>
            <person name="Grigoriev I.V."/>
            <person name="Favel A."/>
            <person name="Rosso M.N."/>
            <person name="Martin F."/>
        </authorList>
    </citation>
    <scope>NUCLEOTIDE SEQUENCE [LARGE SCALE GENOMIC DNA]</scope>
    <source>
        <strain evidence="2 3">CIRM-BRFM 2984</strain>
    </source>
</reference>
<feature type="region of interest" description="Disordered" evidence="1">
    <location>
        <begin position="498"/>
        <end position="527"/>
    </location>
</feature>
<feature type="compositionally biased region" description="Low complexity" evidence="1">
    <location>
        <begin position="800"/>
        <end position="812"/>
    </location>
</feature>
<protein>
    <recommendedName>
        <fullName evidence="4">Proteophosphoglycan ppg4</fullName>
    </recommendedName>
</protein>
<feature type="region of interest" description="Disordered" evidence="1">
    <location>
        <begin position="159"/>
        <end position="181"/>
    </location>
</feature>
<evidence type="ECO:0000313" key="3">
    <source>
        <dbReference type="Proteomes" id="UP001362999"/>
    </source>
</evidence>
<feature type="compositionally biased region" description="Acidic residues" evidence="1">
    <location>
        <begin position="159"/>
        <end position="170"/>
    </location>
</feature>
<feature type="compositionally biased region" description="Polar residues" evidence="1">
    <location>
        <begin position="709"/>
        <end position="719"/>
    </location>
</feature>
<evidence type="ECO:0008006" key="4">
    <source>
        <dbReference type="Google" id="ProtNLM"/>
    </source>
</evidence>
<feature type="region of interest" description="Disordered" evidence="1">
    <location>
        <begin position="329"/>
        <end position="460"/>
    </location>
</feature>
<feature type="compositionally biased region" description="Low complexity" evidence="1">
    <location>
        <begin position="665"/>
        <end position="691"/>
    </location>
</feature>
<feature type="compositionally biased region" description="Pro residues" evidence="1">
    <location>
        <begin position="504"/>
        <end position="518"/>
    </location>
</feature>
<feature type="compositionally biased region" description="Low complexity" evidence="1">
    <location>
        <begin position="730"/>
        <end position="741"/>
    </location>
</feature>
<feature type="region of interest" description="Disordered" evidence="1">
    <location>
        <begin position="882"/>
        <end position="952"/>
    </location>
</feature>
<evidence type="ECO:0000256" key="1">
    <source>
        <dbReference type="SAM" id="MobiDB-lite"/>
    </source>
</evidence>
<feature type="compositionally biased region" description="Low complexity" evidence="1">
    <location>
        <begin position="920"/>
        <end position="930"/>
    </location>
</feature>
<proteinExistence type="predicted"/>
<feature type="region of interest" description="Disordered" evidence="1">
    <location>
        <begin position="647"/>
        <end position="819"/>
    </location>
</feature>
<dbReference type="EMBL" id="JAWWNJ010000028">
    <property type="protein sequence ID" value="KAK7028434.1"/>
    <property type="molecule type" value="Genomic_DNA"/>
</dbReference>
<feature type="compositionally biased region" description="Pro residues" evidence="1">
    <location>
        <begin position="789"/>
        <end position="799"/>
    </location>
</feature>
<keyword evidence="3" id="KW-1185">Reference proteome</keyword>
<organism evidence="2 3">
    <name type="scientific">Favolaschia claudopus</name>
    <dbReference type="NCBI Taxonomy" id="2862362"/>
    <lineage>
        <taxon>Eukaryota</taxon>
        <taxon>Fungi</taxon>
        <taxon>Dikarya</taxon>
        <taxon>Basidiomycota</taxon>
        <taxon>Agaricomycotina</taxon>
        <taxon>Agaricomycetes</taxon>
        <taxon>Agaricomycetidae</taxon>
        <taxon>Agaricales</taxon>
        <taxon>Marasmiineae</taxon>
        <taxon>Mycenaceae</taxon>
        <taxon>Favolaschia</taxon>
    </lineage>
</organism>
<sequence length="952" mass="101194">MAPPHKFALEERELLLAYLPDFIKRQAEGKLSLFWPIFLKAFFAKFSEYARLGLPVPGSKDARRLTDDEIQLAGKAITDKKAQIMNWFRNNRAKLVSANNSGADSAIASMLARILKLGPAKRGRAHQAVEVFQKRNPELIKAALIAAGYDLLNKKNEADEEDDWADESEETPAAQLKRNKSQRMRLRTKVVHGLWKEASPEEREAVMEDLEAEKAKAREEALAGGSEEELPRTPAQRQEGIDALETLFAAVHKVIFQAMGWVGFTVCGGPNPRMNGELTLKVICFGETAEGNDFEACYLDFNKYIIQAFQDFLRICFSPDDCSAWAMPTSVPSVADGRPVQRVAPDESTEERPTPVTATKKSKSKSKSKTKSKTKSKKTASSTNDNANTAPMPSADTLDPVSPLENGASEPPSSPSRGFEDRVSDEEEDWMVQRDESFDDDNMRDDGPEPMAHAWPAGMTAPLSPEAANAIGIIERGGTLNLATMAIDPQLLDLDLQVPAAPSHSPPPTTTPSCPRPKPAFRQPEAAPAPAAVESLVVGPTVNVEGYNFPVTVAHTPTATSAVVATTPTVSTAISMPATPATDASSLFPRSALFSAFTPRPPALSSKPWFPTTSMFSPGPTAVTPAPSQPHQTWAARHMLSIIADSDNDKRTAPSSSPPLPPHNTTPSSPSITPVSHASAAALATVPAVPAESPSTPAPVPVIPRSRPAVQTPTASKKTSAALAPEKEVAAAQAAKVASVKEGVKKARGRPRKSPLTDITNQFIDNAEPTPSSPPSSSTTPAAATTSTEPPPTSSPSPSFPSTSTTNPLSPAIQPPIENLTIDKGTINICVDPGRFGNRHHAKLAAEKAKKEEAAAAAKKNKGWVERVVQGASVVTFNGPASVSTTAAPARTSARGRPLKTAKRPDGTDVQAVTKGTRKAVAAEPSVAAAGKKRKAASAPTTTKPSGKRRKA</sequence>
<name>A0AAW0BNY4_9AGAR</name>
<evidence type="ECO:0000313" key="2">
    <source>
        <dbReference type="EMBL" id="KAK7028434.1"/>
    </source>
</evidence>
<dbReference type="Proteomes" id="UP001362999">
    <property type="component" value="Unassembled WGS sequence"/>
</dbReference>
<feature type="compositionally biased region" description="Basic residues" evidence="1">
    <location>
        <begin position="360"/>
        <end position="378"/>
    </location>
</feature>
<accession>A0AAW0BNY4</accession>